<sequence>MLLAVGRSTEKAFYSFLELVSDTLGFRVDKETTRDKVGKYFSDLGGKIGEASGELEKVAEKSAEEVDKDGLLNKTILEAVEVAKTTLNTLKGHLEALKGIGDDKNKKVVEVASNQQGAAASTDELKSAYRALKGG</sequence>
<keyword evidence="3" id="KW-0732">Signal</keyword>
<dbReference type="EMBL" id="CP004305">
    <property type="protein sequence ID" value="AHH07189.1"/>
    <property type="molecule type" value="Genomic_DNA"/>
</dbReference>
<keyword evidence="7 8" id="KW-0449">Lipoprotein</keyword>
<comment type="function">
    <text evidence="1 8">The Vlp and Vsp proteins are antigenically distinct proteins, only one vlp or vsp gene is transcriptionally active at any one time. Switching between these genes is a mechanism of host immune response evasion.</text>
</comment>
<accession>W5SJ64</accession>
<geneLocation type="plasmid" evidence="9">
    <name>unnamed</name>
</geneLocation>
<dbReference type="SUPFAM" id="SSF74748">
    <property type="entry name" value="Variable surface antigen VlsE"/>
    <property type="match status" value="1"/>
</dbReference>
<evidence type="ECO:0000313" key="9">
    <source>
        <dbReference type="EMBL" id="AHH07189.1"/>
    </source>
</evidence>
<organism evidence="9">
    <name type="scientific">Borrelia crocidurae DOU</name>
    <dbReference type="NCBI Taxonomy" id="1293575"/>
    <lineage>
        <taxon>Bacteria</taxon>
        <taxon>Pseudomonadati</taxon>
        <taxon>Spirochaetota</taxon>
        <taxon>Spirochaetia</taxon>
        <taxon>Spirochaetales</taxon>
        <taxon>Borreliaceae</taxon>
        <taxon>Borrelia</taxon>
    </lineage>
</organism>
<gene>
    <name evidence="9" type="ORF">BCD_1123</name>
</gene>
<dbReference type="InterPro" id="IPR000680">
    <property type="entry name" value="Borrelia_lipo"/>
</dbReference>
<protein>
    <recommendedName>
        <fullName evidence="8">Variable large protein</fullName>
    </recommendedName>
</protein>
<keyword evidence="9" id="KW-0614">Plasmid</keyword>
<evidence type="ECO:0000256" key="1">
    <source>
        <dbReference type="ARBA" id="ARBA00003932"/>
    </source>
</evidence>
<proteinExistence type="predicted"/>
<keyword evidence="6 8" id="KW-0998">Cell outer membrane</keyword>
<keyword evidence="5 8" id="KW-0564">Palmitate</keyword>
<dbReference type="GO" id="GO:0009279">
    <property type="term" value="C:cell outer membrane"/>
    <property type="evidence" value="ECO:0007669"/>
    <property type="project" value="UniProtKB-SubCell"/>
</dbReference>
<comment type="subcellular location">
    <subcellularLocation>
        <location evidence="2 8">Cell outer membrane</location>
        <topology evidence="2 8">Lipid-anchor</topology>
    </subcellularLocation>
</comment>
<evidence type="ECO:0000256" key="3">
    <source>
        <dbReference type="ARBA" id="ARBA00022729"/>
    </source>
</evidence>
<evidence type="ECO:0000256" key="7">
    <source>
        <dbReference type="ARBA" id="ARBA00023288"/>
    </source>
</evidence>
<dbReference type="Pfam" id="PF00921">
    <property type="entry name" value="Lipoprotein_2"/>
    <property type="match status" value="1"/>
</dbReference>
<evidence type="ECO:0000256" key="4">
    <source>
        <dbReference type="ARBA" id="ARBA00023136"/>
    </source>
</evidence>
<dbReference type="AlphaFoldDB" id="W5SJ64"/>
<evidence type="ECO:0000256" key="5">
    <source>
        <dbReference type="ARBA" id="ARBA00023139"/>
    </source>
</evidence>
<reference evidence="9" key="1">
    <citation type="submission" date="2013-02" db="EMBL/GenBank/DDBJ databases">
        <title>Comparative genomics of Borrelia species.</title>
        <authorList>
            <person name="Schwan T.G."/>
            <person name="Raffel S.J."/>
            <person name="Porcella S.F."/>
        </authorList>
    </citation>
    <scope>NUCLEOTIDE SEQUENCE</scope>
    <source>
        <strain evidence="9">DOU</strain>
        <plasmid evidence="9">unnamed</plasmid>
    </source>
</reference>
<name>W5SJ64_9SPIR</name>
<evidence type="ECO:0000256" key="6">
    <source>
        <dbReference type="ARBA" id="ARBA00023237"/>
    </source>
</evidence>
<keyword evidence="4 8" id="KW-0472">Membrane</keyword>
<evidence type="ECO:0000256" key="2">
    <source>
        <dbReference type="ARBA" id="ARBA00004459"/>
    </source>
</evidence>
<evidence type="ECO:0000256" key="8">
    <source>
        <dbReference type="RuleBase" id="RU363105"/>
    </source>
</evidence>
<dbReference type="HOGENOM" id="CLU_1881724_0_0_12"/>